<proteinExistence type="predicted"/>
<keyword evidence="2" id="KW-1185">Reference proteome</keyword>
<protein>
    <submittedName>
        <fullName evidence="1">Uncharacterized protein</fullName>
    </submittedName>
</protein>
<dbReference type="Proteomes" id="UP000653076">
    <property type="component" value="Unassembled WGS sequence"/>
</dbReference>
<evidence type="ECO:0000313" key="2">
    <source>
        <dbReference type="Proteomes" id="UP000653076"/>
    </source>
</evidence>
<comment type="caution">
    <text evidence="1">The sequence shown here is derived from an EMBL/GenBank/DDBJ whole genome shotgun (WGS) entry which is preliminary data.</text>
</comment>
<sequence length="71" mass="7261">MAFAASASHAGVDMADDDSAGLRSQLIDSVSSVRRCPIGRDTAVTAKRRSAVIKAVAVVAAVQVCGDWSGQ</sequence>
<organism evidence="1 2">
    <name type="scientific">Micromonospora qiuiae</name>
    <dbReference type="NCBI Taxonomy" id="502268"/>
    <lineage>
        <taxon>Bacteria</taxon>
        <taxon>Bacillati</taxon>
        <taxon>Actinomycetota</taxon>
        <taxon>Actinomycetes</taxon>
        <taxon>Micromonosporales</taxon>
        <taxon>Micromonosporaceae</taxon>
        <taxon>Micromonospora</taxon>
    </lineage>
</organism>
<name>A0ABQ4JDK5_9ACTN</name>
<reference evidence="1 2" key="1">
    <citation type="submission" date="2021-01" db="EMBL/GenBank/DDBJ databases">
        <title>Whole genome shotgun sequence of Verrucosispora qiuiae NBRC 106684.</title>
        <authorList>
            <person name="Komaki H."/>
            <person name="Tamura T."/>
        </authorList>
    </citation>
    <scope>NUCLEOTIDE SEQUENCE [LARGE SCALE GENOMIC DNA]</scope>
    <source>
        <strain evidence="1 2">NBRC 106684</strain>
    </source>
</reference>
<accession>A0ABQ4JDK5</accession>
<dbReference type="EMBL" id="BOPC01000041">
    <property type="protein sequence ID" value="GIJ28086.1"/>
    <property type="molecule type" value="Genomic_DNA"/>
</dbReference>
<gene>
    <name evidence="1" type="ORF">Vqi01_32480</name>
</gene>
<evidence type="ECO:0000313" key="1">
    <source>
        <dbReference type="EMBL" id="GIJ28086.1"/>
    </source>
</evidence>